<dbReference type="RefSeq" id="WP_078683546.1">
    <property type="nucleotide sequence ID" value="NZ_FUYA01000001.1"/>
</dbReference>
<dbReference type="OrthoDB" id="5471470at2"/>
<keyword evidence="1" id="KW-1133">Transmembrane helix</keyword>
<reference evidence="2 3" key="1">
    <citation type="submission" date="2017-02" db="EMBL/GenBank/DDBJ databases">
        <authorList>
            <person name="Peterson S.W."/>
        </authorList>
    </citation>
    <scope>NUCLEOTIDE SEQUENCE [LARGE SCALE GENOMIC DNA]</scope>
    <source>
        <strain evidence="2 3">DSM 18034</strain>
    </source>
</reference>
<feature type="transmembrane region" description="Helical" evidence="1">
    <location>
        <begin position="17"/>
        <end position="35"/>
    </location>
</feature>
<evidence type="ECO:0000313" key="2">
    <source>
        <dbReference type="EMBL" id="SKA63835.1"/>
    </source>
</evidence>
<dbReference type="AlphaFoldDB" id="A0A1T4VFV2"/>
<gene>
    <name evidence="2" type="ORF">SAMN02745702_00222</name>
</gene>
<evidence type="ECO:0000256" key="1">
    <source>
        <dbReference type="SAM" id="Phobius"/>
    </source>
</evidence>
<protein>
    <submittedName>
        <fullName evidence="2">Uncharacterized protein</fullName>
    </submittedName>
</protein>
<keyword evidence="3" id="KW-1185">Reference proteome</keyword>
<organism evidence="2 3">
    <name type="scientific">Desulfobaculum bizertense DSM 18034</name>
    <dbReference type="NCBI Taxonomy" id="1121442"/>
    <lineage>
        <taxon>Bacteria</taxon>
        <taxon>Pseudomonadati</taxon>
        <taxon>Thermodesulfobacteriota</taxon>
        <taxon>Desulfovibrionia</taxon>
        <taxon>Desulfovibrionales</taxon>
        <taxon>Desulfovibrionaceae</taxon>
        <taxon>Desulfobaculum</taxon>
    </lineage>
</organism>
<dbReference type="Proteomes" id="UP000189733">
    <property type="component" value="Unassembled WGS sequence"/>
</dbReference>
<name>A0A1T4VFV2_9BACT</name>
<dbReference type="STRING" id="1121442.SAMN02745702_00222"/>
<accession>A0A1T4VFV2</accession>
<evidence type="ECO:0000313" key="3">
    <source>
        <dbReference type="Proteomes" id="UP000189733"/>
    </source>
</evidence>
<sequence>MRFSLLPPESGSGGVRFLRLMLLICVFIGVGWLYTKHFDNTIEEIQARADFKDSTGQLSRQQKKDIRELAQMIEKEYGITVRIDISDKPVDIPQKLDNRTLYVGVNTATQDARFLFPPLMARALGPEYPAKLAQLMKEYFARDSWPTGILKALATLWEDLASLNTTGPQ</sequence>
<keyword evidence="1" id="KW-0472">Membrane</keyword>
<proteinExistence type="predicted"/>
<dbReference type="EMBL" id="FUYA01000001">
    <property type="protein sequence ID" value="SKA63835.1"/>
    <property type="molecule type" value="Genomic_DNA"/>
</dbReference>
<keyword evidence="1" id="KW-0812">Transmembrane</keyword>